<proteinExistence type="predicted"/>
<sequence length="1361" mass="160994">MEGKWHINRAGFINYWYFDTQYFNFADGKILFRGANGSGKSVTTASLFPVLLDGNTAPNRLDPFGSSARKLEDYLLGEKEVTGIDDRTGYLFAEYKQEGQETYLTTGIGVRARRGRGMEKWYFVLTDNRRIGMDFELQHNLGKGQFQPYSKKELENRIDKGGEVMDKQKDYASWVNKNLFRFENLDVFEEMIQLQLEIRKPKLSKDFTPTVIYSILENSLPALKDEDLISVSDSLENIDRAKNQLESAKKDYEILKEVQKRYRDYHDLVLSKFAYYTRSSLRAFDSVAEENRSRREEITRLGEEIREEKQALKSAENELVVLGSELEELRRHDIFDVERRLDETRKKLRDMEGKEKDKNGKYRETEKDYSTAEREKYEIEENLKGLALDRDHALKDLEGLCVETGFQTKNELFFIDYRREGEGLNLSLWKEEASSYLRSLEEISRTLKEEEKKKQESFKKEVEIGQVCREIDKLDYEIKNWNVTFSEDREKIRTKIEQWCNFAPYPFSQEITQEINSILFRLYEEDAQFYDIRRLVEVEYSRFEQEKHRSKLKLEQDLHNLSLRERELEKELELWKNRTVPEPPRDEYKLEEHRLLREERRAFAYLYEVVDFREGLSEDEKDRIEGALIDSGILDCLVSEEDLELKESAQIFPSAPLMGDDLSKYLVSVDNEKVSRVYIEAILSSIAVDRTAGSVSITKEGEYSLAMVEGRVTKKHRAKFIGKEARLRYIRTKIEEIEDSLTGIRGEIVALEEEVSAIEEEILAEQRRLKDFPKDDDLRTIRQSIREAVSKRELKQIRRQEYERQYNLLQEEIAELRQACYIFERENELKCNLVLVEEIVKKMREYKDVLDDMGDIFKEIVSGNRRLGDKEQTLSITLKTLSALKDELEELRTDIDVESRRILSLEERLQLADVEEVRAKIREKRSRQEVLLEEKDRLNASTIRKEEQLLTTRAKQEESERKEVFLEELSKTWEDLFDKEYRRYSEEDESVEVLRDYAKTFEPSRAEKEAKKTNRLGSVVREHTNELSGYSPEIIESFACDTVTLEELDVQGEFASEIEVLRSNSKRNLLTVLNEQNRRTDIFRVVSSLEISIEEQERYIRQEDRNLFEHILLDSTGRIIKGLINSAEKWTKKMNDVLQRQNNYRGLKLLIEWKPKTAEDEREVGTRELVELLRRPSETLTDHDFERIVNHFRLKIEQAKIDMEKDENVRSLHDVMKQILDYRRWFRFVIRYEKDNQASKELSNHVFNRFSGGEKAISMYLPLFTAIYSRYEDGSKNAPYLVVLDEAFAGVDERNIAELFKAMEDLGFDYVLNSQSLWGDYETVKDLMIYQLIRERGSDIVVSREYRWNGRQRREEEQNCG</sequence>
<evidence type="ECO:0000256" key="2">
    <source>
        <dbReference type="SAM" id="MobiDB-lite"/>
    </source>
</evidence>
<dbReference type="InterPro" id="IPR027417">
    <property type="entry name" value="P-loop_NTPase"/>
</dbReference>
<organism evidence="3 4">
    <name type="scientific">Filifactor villosus</name>
    <dbReference type="NCBI Taxonomy" id="29374"/>
    <lineage>
        <taxon>Bacteria</taxon>
        <taxon>Bacillati</taxon>
        <taxon>Bacillota</taxon>
        <taxon>Clostridia</taxon>
        <taxon>Peptostreptococcales</taxon>
        <taxon>Filifactoraceae</taxon>
        <taxon>Filifactor</taxon>
    </lineage>
</organism>
<reference evidence="4" key="1">
    <citation type="journal article" date="2019" name="Int. J. Syst. Evol. Microbiol.">
        <title>The Global Catalogue of Microorganisms (GCM) 10K type strain sequencing project: providing services to taxonomists for standard genome sequencing and annotation.</title>
        <authorList>
            <consortium name="The Broad Institute Genomics Platform"/>
            <consortium name="The Broad Institute Genome Sequencing Center for Infectious Disease"/>
            <person name="Wu L."/>
            <person name="Ma J."/>
        </authorList>
    </citation>
    <scope>NUCLEOTIDE SEQUENCE [LARGE SCALE GENOMIC DNA]</scope>
    <source>
        <strain evidence="4">CCUG 46385</strain>
    </source>
</reference>
<dbReference type="NCBIfam" id="TIGR02680">
    <property type="entry name" value="TIGR02680 family protein"/>
    <property type="match status" value="1"/>
</dbReference>
<dbReference type="InterPro" id="IPR013496">
    <property type="entry name" value="CHP02680"/>
</dbReference>
<comment type="caution">
    <text evidence="3">The sequence shown here is derived from an EMBL/GenBank/DDBJ whole genome shotgun (WGS) entry which is preliminary data.</text>
</comment>
<evidence type="ECO:0000313" key="4">
    <source>
        <dbReference type="Proteomes" id="UP001595916"/>
    </source>
</evidence>
<feature type="coiled-coil region" evidence="1">
    <location>
        <begin position="433"/>
        <end position="460"/>
    </location>
</feature>
<keyword evidence="4" id="KW-1185">Reference proteome</keyword>
<gene>
    <name evidence="3" type="ORF">ACFO4R_06930</name>
</gene>
<keyword evidence="1" id="KW-0175">Coiled coil</keyword>
<feature type="coiled-coil region" evidence="1">
    <location>
        <begin position="874"/>
        <end position="934"/>
    </location>
</feature>
<feature type="coiled-coil region" evidence="1">
    <location>
        <begin position="231"/>
        <end position="258"/>
    </location>
</feature>
<feature type="coiled-coil region" evidence="1">
    <location>
        <begin position="551"/>
        <end position="578"/>
    </location>
</feature>
<dbReference type="SUPFAM" id="SSF52540">
    <property type="entry name" value="P-loop containing nucleoside triphosphate hydrolases"/>
    <property type="match status" value="1"/>
</dbReference>
<accession>A0ABV9QLQ5</accession>
<dbReference type="Pfam" id="PF13558">
    <property type="entry name" value="SbcC_Walker_B"/>
    <property type="match status" value="1"/>
</dbReference>
<dbReference type="Gene3D" id="3.40.50.300">
    <property type="entry name" value="P-loop containing nucleotide triphosphate hydrolases"/>
    <property type="match status" value="1"/>
</dbReference>
<evidence type="ECO:0000313" key="3">
    <source>
        <dbReference type="EMBL" id="MFC4804813.1"/>
    </source>
</evidence>
<dbReference type="EMBL" id="JBHSHL010000023">
    <property type="protein sequence ID" value="MFC4804813.1"/>
    <property type="molecule type" value="Genomic_DNA"/>
</dbReference>
<feature type="coiled-coil region" evidence="1">
    <location>
        <begin position="734"/>
        <end position="826"/>
    </location>
</feature>
<name>A0ABV9QLQ5_9FIRM</name>
<dbReference type="RefSeq" id="WP_379788335.1">
    <property type="nucleotide sequence ID" value="NZ_JBHSHL010000023.1"/>
</dbReference>
<feature type="region of interest" description="Disordered" evidence="2">
    <location>
        <begin position="351"/>
        <end position="371"/>
    </location>
</feature>
<protein>
    <submittedName>
        <fullName evidence="3">TIGR02680 family protein</fullName>
    </submittedName>
</protein>
<dbReference type="Proteomes" id="UP001595916">
    <property type="component" value="Unassembled WGS sequence"/>
</dbReference>
<evidence type="ECO:0000256" key="1">
    <source>
        <dbReference type="SAM" id="Coils"/>
    </source>
</evidence>